<sequence length="280" mass="29689">MREIAASRISAVLAELIVKISTELGEDILTALHKAYEAEESPAGRDILQSLLENARIAKEKKIPLCQDTGTAIVFAEVGQEVHVTGNFTDAINLGVRQGYEQAYLRKSIVSHPFSKRINTNDNTPAVIHTEIVPGDRLKISFMAKGSGAENMSRLFMLKPGVGREGVIEAVLETVEKAGGSPCPPIIIGLGVGATAEKAMFMAKKALLRPLGITHTDPEVAALETEVLKQVNKLGIGPLGLGGRVTALGVMAETAPTHIASLPVAVNLQCHSARHGEAVL</sequence>
<comment type="similarity">
    <text evidence="1">Belongs to the class-I fumarase family.</text>
</comment>
<evidence type="ECO:0000259" key="7">
    <source>
        <dbReference type="Pfam" id="PF05681"/>
    </source>
</evidence>
<dbReference type="GO" id="GO:0046872">
    <property type="term" value="F:metal ion binding"/>
    <property type="evidence" value="ECO:0007669"/>
    <property type="project" value="UniProtKB-KW"/>
</dbReference>
<keyword evidence="4" id="KW-0408">Iron</keyword>
<evidence type="ECO:0000313" key="11">
    <source>
        <dbReference type="Proteomes" id="UP000249146"/>
    </source>
</evidence>
<dbReference type="EMBL" id="CP011127">
    <property type="protein sequence ID" value="AMU86220.1"/>
    <property type="molecule type" value="Genomic_DNA"/>
</dbReference>
<dbReference type="Pfam" id="PF05681">
    <property type="entry name" value="Fumerase"/>
    <property type="match status" value="1"/>
</dbReference>
<dbReference type="EC" id="4.2.1.2" evidence="9"/>
<dbReference type="EMBL" id="QGLC01000009">
    <property type="protein sequence ID" value="RAL69455.1"/>
    <property type="molecule type" value="Genomic_DNA"/>
</dbReference>
<reference evidence="8 10" key="1">
    <citation type="submission" date="2015-03" db="EMBL/GenBank/DDBJ databases">
        <title>Genomic characterization of Dehalococcoides mccartyi strain 11a5, an unusal plasmid-containing chloroethene dechlorinator.</title>
        <authorList>
            <person name="Zhao S."/>
            <person name="Ding C."/>
            <person name="He J."/>
        </authorList>
    </citation>
    <scope>NUCLEOTIDE SEQUENCE [LARGE SCALE GENOMIC DNA]</scope>
    <source>
        <strain evidence="8 10">11a5</strain>
    </source>
</reference>
<evidence type="ECO:0000313" key="8">
    <source>
        <dbReference type="EMBL" id="AMU86220.1"/>
    </source>
</evidence>
<keyword evidence="2" id="KW-0004">4Fe-4S</keyword>
<proteinExistence type="inferred from homology"/>
<dbReference type="NCBIfam" id="NF004885">
    <property type="entry name" value="PRK06246.1"/>
    <property type="match status" value="1"/>
</dbReference>
<dbReference type="Proteomes" id="UP000249146">
    <property type="component" value="Unassembled WGS sequence"/>
</dbReference>
<evidence type="ECO:0000256" key="2">
    <source>
        <dbReference type="ARBA" id="ARBA00022485"/>
    </source>
</evidence>
<evidence type="ECO:0000256" key="4">
    <source>
        <dbReference type="ARBA" id="ARBA00023004"/>
    </source>
</evidence>
<feature type="domain" description="Fe-S hydro-lyase tartrate dehydratase alpha-type catalytic" evidence="7">
    <location>
        <begin position="13"/>
        <end position="278"/>
    </location>
</feature>
<evidence type="ECO:0000256" key="1">
    <source>
        <dbReference type="ARBA" id="ARBA00008876"/>
    </source>
</evidence>
<dbReference type="OrthoDB" id="9798978at2"/>
<keyword evidence="3" id="KW-0479">Metal-binding</keyword>
<evidence type="ECO:0000256" key="6">
    <source>
        <dbReference type="ARBA" id="ARBA00023239"/>
    </source>
</evidence>
<dbReference type="PANTHER" id="PTHR30389:SF17">
    <property type="entry name" value="L(+)-TARTRATE DEHYDRATASE SUBUNIT ALPHA-RELATED"/>
    <property type="match status" value="1"/>
</dbReference>
<keyword evidence="6 9" id="KW-0456">Lyase</keyword>
<dbReference type="InterPro" id="IPR051208">
    <property type="entry name" value="Class-I_Fumarase/Tartrate_DH"/>
</dbReference>
<dbReference type="Proteomes" id="UP000076394">
    <property type="component" value="Chromosome"/>
</dbReference>
<dbReference type="AlphaFoldDB" id="A0A142V8R8"/>
<name>A0A142V8R8_9CHLR</name>
<evidence type="ECO:0000256" key="5">
    <source>
        <dbReference type="ARBA" id="ARBA00023014"/>
    </source>
</evidence>
<dbReference type="PANTHER" id="PTHR30389">
    <property type="entry name" value="FUMARATE HYDRATASE-RELATED"/>
    <property type="match status" value="1"/>
</dbReference>
<dbReference type="PATRIC" id="fig|61435.8.peg.393"/>
<protein>
    <submittedName>
        <fullName evidence="9">Fumarate hydratase class I, aerobic</fullName>
        <ecNumber evidence="9">4.2.1.2</ecNumber>
    </submittedName>
    <submittedName>
        <fullName evidence="8">Fumarate hydratase subunit alpha</fullName>
    </submittedName>
</protein>
<dbReference type="GO" id="GO:0051539">
    <property type="term" value="F:4 iron, 4 sulfur cluster binding"/>
    <property type="evidence" value="ECO:0007669"/>
    <property type="project" value="UniProtKB-KW"/>
</dbReference>
<reference evidence="9 11" key="2">
    <citation type="submission" date="2018-05" db="EMBL/GenBank/DDBJ databases">
        <title>Draft genome sequences of Dehalococcoides mccartyi strains RC and KS.</title>
        <authorList>
            <person name="Higgins S.A."/>
            <person name="Padilla-Crespo E."/>
            <person name="Loeffler F.E."/>
        </authorList>
    </citation>
    <scope>NUCLEOTIDE SEQUENCE [LARGE SCALE GENOMIC DNA]</scope>
    <source>
        <strain evidence="9 11">RC</strain>
    </source>
</reference>
<keyword evidence="5" id="KW-0411">Iron-sulfur</keyword>
<organism evidence="8 10">
    <name type="scientific">Dehalococcoides mccartyi</name>
    <dbReference type="NCBI Taxonomy" id="61435"/>
    <lineage>
        <taxon>Bacteria</taxon>
        <taxon>Bacillati</taxon>
        <taxon>Chloroflexota</taxon>
        <taxon>Dehalococcoidia</taxon>
        <taxon>Dehalococcoidales</taxon>
        <taxon>Dehalococcoidaceae</taxon>
        <taxon>Dehalococcoides</taxon>
    </lineage>
</organism>
<dbReference type="GO" id="GO:0004333">
    <property type="term" value="F:fumarate hydratase activity"/>
    <property type="evidence" value="ECO:0007669"/>
    <property type="project" value="UniProtKB-EC"/>
</dbReference>
<evidence type="ECO:0000313" key="10">
    <source>
        <dbReference type="Proteomes" id="UP000076394"/>
    </source>
</evidence>
<dbReference type="RefSeq" id="WP_011308975.1">
    <property type="nucleotide sequence ID" value="NZ_CP011127.1"/>
</dbReference>
<dbReference type="InterPro" id="IPR004646">
    <property type="entry name" value="Fe-S_hydro-lyase_TtdA-typ_cat"/>
</dbReference>
<evidence type="ECO:0000256" key="3">
    <source>
        <dbReference type="ARBA" id="ARBA00022723"/>
    </source>
</evidence>
<gene>
    <name evidence="9" type="ORF">C1G87_0425</name>
    <name evidence="8" type="ORF">Dm11a5_0394</name>
</gene>
<dbReference type="NCBIfam" id="TIGR00722">
    <property type="entry name" value="ttdA_fumA_fumB"/>
    <property type="match status" value="1"/>
</dbReference>
<accession>A0A142V8R8</accession>
<evidence type="ECO:0000313" key="9">
    <source>
        <dbReference type="EMBL" id="RAL69455.1"/>
    </source>
</evidence>